<dbReference type="SUPFAM" id="SSF52096">
    <property type="entry name" value="ClpP/crotonase"/>
    <property type="match status" value="1"/>
</dbReference>
<dbReference type="PANTHER" id="PTHR43149:SF1">
    <property type="entry name" value="DELTA(3,5)-DELTA(2,4)-DIENOYL-COA ISOMERASE, MITOCHONDRIAL"/>
    <property type="match status" value="1"/>
</dbReference>
<dbReference type="Pfam" id="PF00378">
    <property type="entry name" value="ECH_1"/>
    <property type="match status" value="1"/>
</dbReference>
<dbReference type="InterPro" id="IPR045002">
    <property type="entry name" value="Ech1-like"/>
</dbReference>
<dbReference type="EMBL" id="JBHTIW010000007">
    <property type="protein sequence ID" value="MFD0920429.1"/>
    <property type="molecule type" value="Genomic_DNA"/>
</dbReference>
<dbReference type="Gene3D" id="3.90.226.10">
    <property type="entry name" value="2-enoyl-CoA Hydratase, Chain A, domain 1"/>
    <property type="match status" value="1"/>
</dbReference>
<keyword evidence="4" id="KW-1185">Reference proteome</keyword>
<reference evidence="4" key="1">
    <citation type="journal article" date="2019" name="Int. J. Syst. Evol. Microbiol.">
        <title>The Global Catalogue of Microorganisms (GCM) 10K type strain sequencing project: providing services to taxonomists for standard genome sequencing and annotation.</title>
        <authorList>
            <consortium name="The Broad Institute Genomics Platform"/>
            <consortium name="The Broad Institute Genome Sequencing Center for Infectious Disease"/>
            <person name="Wu L."/>
            <person name="Ma J."/>
        </authorList>
    </citation>
    <scope>NUCLEOTIDE SEQUENCE [LARGE SCALE GENOMIC DNA]</scope>
    <source>
        <strain evidence="4">CCUG 56401</strain>
    </source>
</reference>
<protein>
    <submittedName>
        <fullName evidence="3">Enoyl-CoA hydratase-related protein</fullName>
    </submittedName>
</protein>
<comment type="similarity">
    <text evidence="1">Belongs to the enoyl-CoA hydratase/isomerase family.</text>
</comment>
<dbReference type="PANTHER" id="PTHR43149">
    <property type="entry name" value="ENOYL-COA HYDRATASE"/>
    <property type="match status" value="1"/>
</dbReference>
<dbReference type="InterPro" id="IPR029045">
    <property type="entry name" value="ClpP/crotonase-like_dom_sf"/>
</dbReference>
<comment type="caution">
    <text evidence="3">The sequence shown here is derived from an EMBL/GenBank/DDBJ whole genome shotgun (WGS) entry which is preliminary data.</text>
</comment>
<evidence type="ECO:0000256" key="2">
    <source>
        <dbReference type="SAM" id="MobiDB-lite"/>
    </source>
</evidence>
<evidence type="ECO:0000256" key="1">
    <source>
        <dbReference type="ARBA" id="ARBA00005254"/>
    </source>
</evidence>
<sequence>MTTDQRVSCAVRDGVADVRLDRADKHNALDQAMFDALVATGLGLRERRDVRAVVLSGNGPSFCAGLDFGNFQAISEGSALDRRPATAEPVGPARARGQQAAHVWATLPVPVVAAVHGVGRRPGSCPRSPRPAPAPRRAGRWPSGWPARLSLDSFCVAVPVAEPQRPSRLRKPLLMYAQFSALPTSR</sequence>
<dbReference type="RefSeq" id="WP_263247996.1">
    <property type="nucleotide sequence ID" value="NZ_BAABLT010000005.1"/>
</dbReference>
<proteinExistence type="inferred from homology"/>
<feature type="region of interest" description="Disordered" evidence="2">
    <location>
        <begin position="118"/>
        <end position="142"/>
    </location>
</feature>
<gene>
    <name evidence="3" type="ORF">ACFQ16_11815</name>
</gene>
<dbReference type="Proteomes" id="UP001597018">
    <property type="component" value="Unassembled WGS sequence"/>
</dbReference>
<dbReference type="CDD" id="cd06558">
    <property type="entry name" value="crotonase-like"/>
    <property type="match status" value="1"/>
</dbReference>
<evidence type="ECO:0000313" key="3">
    <source>
        <dbReference type="EMBL" id="MFD0920429.1"/>
    </source>
</evidence>
<dbReference type="InterPro" id="IPR001753">
    <property type="entry name" value="Enoyl-CoA_hydra/iso"/>
</dbReference>
<evidence type="ECO:0000313" key="4">
    <source>
        <dbReference type="Proteomes" id="UP001597018"/>
    </source>
</evidence>
<accession>A0ABW3FUD0</accession>
<name>A0ABW3FUD0_9PSEU</name>
<organism evidence="3 4">
    <name type="scientific">Saccharopolyspora rosea</name>
    <dbReference type="NCBI Taxonomy" id="524884"/>
    <lineage>
        <taxon>Bacteria</taxon>
        <taxon>Bacillati</taxon>
        <taxon>Actinomycetota</taxon>
        <taxon>Actinomycetes</taxon>
        <taxon>Pseudonocardiales</taxon>
        <taxon>Pseudonocardiaceae</taxon>
        <taxon>Saccharopolyspora</taxon>
    </lineage>
</organism>
<feature type="compositionally biased region" description="Low complexity" evidence="2">
    <location>
        <begin position="118"/>
        <end position="127"/>
    </location>
</feature>